<proteinExistence type="predicted"/>
<reference evidence="2 3" key="1">
    <citation type="submission" date="2016-10" db="EMBL/GenBank/DDBJ databases">
        <authorList>
            <person name="de Groot N.N."/>
        </authorList>
    </citation>
    <scope>NUCLEOTIDE SEQUENCE [LARGE SCALE GENOMIC DNA]</scope>
    <source>
        <strain evidence="2 3">AB35.6</strain>
    </source>
</reference>
<dbReference type="AlphaFoldDB" id="A0A1H4PPY3"/>
<accession>A0A1H4PPY3</accession>
<evidence type="ECO:0000256" key="1">
    <source>
        <dbReference type="SAM" id="MobiDB-lite"/>
    </source>
</evidence>
<protein>
    <submittedName>
        <fullName evidence="2">Uncharacterized protein</fullName>
    </submittedName>
</protein>
<organism evidence="2 3">
    <name type="scientific">Terriglobus roseus</name>
    <dbReference type="NCBI Taxonomy" id="392734"/>
    <lineage>
        <taxon>Bacteria</taxon>
        <taxon>Pseudomonadati</taxon>
        <taxon>Acidobacteriota</taxon>
        <taxon>Terriglobia</taxon>
        <taxon>Terriglobales</taxon>
        <taxon>Acidobacteriaceae</taxon>
        <taxon>Terriglobus</taxon>
    </lineage>
</organism>
<evidence type="ECO:0000313" key="2">
    <source>
        <dbReference type="EMBL" id="SEC09262.1"/>
    </source>
</evidence>
<sequence length="41" mass="4589">MFGFRKGMASAMPTLPEKKNGFSRWGTLLSSEQREKLNLSG</sequence>
<dbReference type="EMBL" id="FNSD01000001">
    <property type="protein sequence ID" value="SEC09262.1"/>
    <property type="molecule type" value="Genomic_DNA"/>
</dbReference>
<gene>
    <name evidence="2" type="ORF">SAMN05443244_2630</name>
</gene>
<dbReference type="Proteomes" id="UP000182409">
    <property type="component" value="Unassembled WGS sequence"/>
</dbReference>
<feature type="region of interest" description="Disordered" evidence="1">
    <location>
        <begin position="1"/>
        <end position="22"/>
    </location>
</feature>
<name>A0A1H4PPY3_9BACT</name>
<evidence type="ECO:0000313" key="3">
    <source>
        <dbReference type="Proteomes" id="UP000182409"/>
    </source>
</evidence>